<proteinExistence type="predicted"/>
<organism evidence="1">
    <name type="scientific">Rhizophora mucronata</name>
    <name type="common">Asiatic mangrove</name>
    <dbReference type="NCBI Taxonomy" id="61149"/>
    <lineage>
        <taxon>Eukaryota</taxon>
        <taxon>Viridiplantae</taxon>
        <taxon>Streptophyta</taxon>
        <taxon>Embryophyta</taxon>
        <taxon>Tracheophyta</taxon>
        <taxon>Spermatophyta</taxon>
        <taxon>Magnoliopsida</taxon>
        <taxon>eudicotyledons</taxon>
        <taxon>Gunneridae</taxon>
        <taxon>Pentapetalae</taxon>
        <taxon>rosids</taxon>
        <taxon>fabids</taxon>
        <taxon>Malpighiales</taxon>
        <taxon>Rhizophoraceae</taxon>
        <taxon>Rhizophora</taxon>
    </lineage>
</organism>
<accession>A0A2P2KWU3</accession>
<reference evidence="1" key="1">
    <citation type="submission" date="2018-02" db="EMBL/GenBank/DDBJ databases">
        <title>Rhizophora mucronata_Transcriptome.</title>
        <authorList>
            <person name="Meera S.P."/>
            <person name="Sreeshan A."/>
            <person name="Augustine A."/>
        </authorList>
    </citation>
    <scope>NUCLEOTIDE SEQUENCE</scope>
    <source>
        <tissue evidence="1">Leaf</tissue>
    </source>
</reference>
<sequence>MICLIKYLSLFIAPPPFFFNCFSFKINICFAQLIRSLCSVIKKFNLAK</sequence>
<dbReference type="AlphaFoldDB" id="A0A2P2KWU3"/>
<evidence type="ECO:0000313" key="1">
    <source>
        <dbReference type="EMBL" id="MBX10195.1"/>
    </source>
</evidence>
<protein>
    <submittedName>
        <fullName evidence="1">Uncharacterized protein</fullName>
    </submittedName>
</protein>
<dbReference type="EMBL" id="GGEC01029711">
    <property type="protein sequence ID" value="MBX10195.1"/>
    <property type="molecule type" value="Transcribed_RNA"/>
</dbReference>
<name>A0A2P2KWU3_RHIMU</name>